<dbReference type="Proteomes" id="UP000784294">
    <property type="component" value="Unassembled WGS sequence"/>
</dbReference>
<dbReference type="AlphaFoldDB" id="A0A3S5FDL3"/>
<dbReference type="Gene3D" id="2.130.10.130">
    <property type="entry name" value="Integrin alpha, N-terminal"/>
    <property type="match status" value="1"/>
</dbReference>
<keyword evidence="2" id="KW-0732">Signal</keyword>
<protein>
    <submittedName>
        <fullName evidence="3">Uncharacterized protein</fullName>
    </submittedName>
</protein>
<feature type="chain" id="PRO_5018694891" evidence="2">
    <location>
        <begin position="34"/>
        <end position="183"/>
    </location>
</feature>
<name>A0A3S5FDL3_9PLAT</name>
<gene>
    <name evidence="3" type="ORF">PXEA_LOCUS13014</name>
</gene>
<evidence type="ECO:0000256" key="1">
    <source>
        <dbReference type="SAM" id="MobiDB-lite"/>
    </source>
</evidence>
<dbReference type="EMBL" id="CAAALY010042184">
    <property type="protein sequence ID" value="VEL19574.1"/>
    <property type="molecule type" value="Genomic_DNA"/>
</dbReference>
<dbReference type="OrthoDB" id="5573735at2759"/>
<reference evidence="3" key="1">
    <citation type="submission" date="2018-11" db="EMBL/GenBank/DDBJ databases">
        <authorList>
            <consortium name="Pathogen Informatics"/>
        </authorList>
    </citation>
    <scope>NUCLEOTIDE SEQUENCE</scope>
</reference>
<keyword evidence="4" id="KW-1185">Reference proteome</keyword>
<evidence type="ECO:0000313" key="3">
    <source>
        <dbReference type="EMBL" id="VEL19574.1"/>
    </source>
</evidence>
<feature type="region of interest" description="Disordered" evidence="1">
    <location>
        <begin position="163"/>
        <end position="183"/>
    </location>
</feature>
<feature type="signal peptide" evidence="2">
    <location>
        <begin position="1"/>
        <end position="33"/>
    </location>
</feature>
<evidence type="ECO:0000313" key="4">
    <source>
        <dbReference type="Proteomes" id="UP000784294"/>
    </source>
</evidence>
<evidence type="ECO:0000256" key="2">
    <source>
        <dbReference type="SAM" id="SignalP"/>
    </source>
</evidence>
<organism evidence="3 4">
    <name type="scientific">Protopolystoma xenopodis</name>
    <dbReference type="NCBI Taxonomy" id="117903"/>
    <lineage>
        <taxon>Eukaryota</taxon>
        <taxon>Metazoa</taxon>
        <taxon>Spiralia</taxon>
        <taxon>Lophotrochozoa</taxon>
        <taxon>Platyhelminthes</taxon>
        <taxon>Monogenea</taxon>
        <taxon>Polyopisthocotylea</taxon>
        <taxon>Polystomatidea</taxon>
        <taxon>Polystomatidae</taxon>
        <taxon>Protopolystoma</taxon>
    </lineage>
</organism>
<dbReference type="InterPro" id="IPR028994">
    <property type="entry name" value="Integrin_alpha_N"/>
</dbReference>
<accession>A0A3S5FDL3</accession>
<comment type="caution">
    <text evidence="3">The sequence shown here is derived from an EMBL/GenBank/DDBJ whole genome shotgun (WGS) entry which is preliminary data.</text>
</comment>
<sequence>MGYFRVRRLFLLLHLLLLLLLLLFCTLVWRCEAYCAAGGIPSANVDIDGHGNGNGNGNGDNDATGSKTVDLSLWDYGLLANETVIATVSARRYTHIQGTSYFGYSVASLESQSGSFCLVGAPQTVDEGAAFLDDAKTPKEARVAPTGAVYRIDLSPELADCSRVPIATTDEERRERASPNPGG</sequence>
<proteinExistence type="predicted"/>